<protein>
    <submittedName>
        <fullName evidence="2">Uncharacterized protein</fullName>
    </submittedName>
</protein>
<keyword evidence="1" id="KW-0812">Transmembrane</keyword>
<organism evidence="2 3">
    <name type="scientific">Sporosarcina ureae</name>
    <dbReference type="NCBI Taxonomy" id="1571"/>
    <lineage>
        <taxon>Bacteria</taxon>
        <taxon>Bacillati</taxon>
        <taxon>Bacillota</taxon>
        <taxon>Bacilli</taxon>
        <taxon>Bacillales</taxon>
        <taxon>Caryophanaceae</taxon>
        <taxon>Sporosarcina</taxon>
    </lineage>
</organism>
<dbReference type="EMBL" id="CP015108">
    <property type="protein sequence ID" value="ARF14678.1"/>
    <property type="molecule type" value="Genomic_DNA"/>
</dbReference>
<accession>A0ABN4YV81</accession>
<evidence type="ECO:0000313" key="3">
    <source>
        <dbReference type="Proteomes" id="UP000192486"/>
    </source>
</evidence>
<keyword evidence="1" id="KW-0472">Membrane</keyword>
<dbReference type="Proteomes" id="UP000192486">
    <property type="component" value="Chromosome"/>
</dbReference>
<reference evidence="2 3" key="1">
    <citation type="submission" date="2016-04" db="EMBL/GenBank/DDBJ databases">
        <title>Comparative Genomics and Epigenetics of Sporosarcina ureae.</title>
        <authorList>
            <person name="Oliver A.S."/>
            <person name="Cooper K.K."/>
        </authorList>
    </citation>
    <scope>NUCLEOTIDE SEQUENCE [LARGE SCALE GENOMIC DNA]</scope>
    <source>
        <strain evidence="2 3">S204</strain>
    </source>
</reference>
<keyword evidence="3" id="KW-1185">Reference proteome</keyword>
<name>A0ABN4YV81_SPOUR</name>
<proteinExistence type="predicted"/>
<evidence type="ECO:0000313" key="2">
    <source>
        <dbReference type="EMBL" id="ARF14678.1"/>
    </source>
</evidence>
<feature type="transmembrane region" description="Helical" evidence="1">
    <location>
        <begin position="28"/>
        <end position="45"/>
    </location>
</feature>
<keyword evidence="1" id="KW-1133">Transmembrane helix</keyword>
<gene>
    <name evidence="2" type="ORF">SporoS204_11305</name>
</gene>
<sequence length="128" mass="14905">MILFMILVAPILLLLIVALFWKKARTILLVLAIIVASIETFYVMYKQESSLQEWYEHEDIVNAYLEKTYPEDDWVSRHATRSAFSRAGVEVIFIDELEVVYMYIVEDGDVNLVGYSSEEGYENPKRSE</sequence>
<dbReference type="RefSeq" id="WP_029055261.1">
    <property type="nucleotide sequence ID" value="NZ_CP015108.1"/>
</dbReference>
<evidence type="ECO:0000256" key="1">
    <source>
        <dbReference type="SAM" id="Phobius"/>
    </source>
</evidence>